<dbReference type="InterPro" id="IPR036961">
    <property type="entry name" value="Kinesin_motor_dom_sf"/>
</dbReference>
<feature type="region of interest" description="Disordered" evidence="11">
    <location>
        <begin position="584"/>
        <end position="614"/>
    </location>
</feature>
<keyword evidence="5 9" id="KW-0067">ATP-binding</keyword>
<feature type="region of interest" description="Disordered" evidence="11">
    <location>
        <begin position="47"/>
        <end position="123"/>
    </location>
</feature>
<feature type="coiled-coil region" evidence="10">
    <location>
        <begin position="852"/>
        <end position="926"/>
    </location>
</feature>
<evidence type="ECO:0000256" key="8">
    <source>
        <dbReference type="ARBA" id="ARBA00023212"/>
    </source>
</evidence>
<dbReference type="Gene3D" id="2.60.200.20">
    <property type="match status" value="1"/>
</dbReference>
<gene>
    <name evidence="15" type="primary">LOC117642483</name>
</gene>
<dbReference type="GO" id="GO:0008017">
    <property type="term" value="F:microtubule binding"/>
    <property type="evidence" value="ECO:0007669"/>
    <property type="project" value="InterPro"/>
</dbReference>
<comment type="subcellular location">
    <subcellularLocation>
        <location evidence="1">Cytoplasm</location>
        <location evidence="1">Cytoskeleton</location>
    </subcellularLocation>
</comment>
<dbReference type="PRINTS" id="PR00380">
    <property type="entry name" value="KINESINHEAVY"/>
</dbReference>
<dbReference type="PANTHER" id="PTHR47117:SF5">
    <property type="entry name" value="KINESIN-LIKE PROTEIN KIF14"/>
    <property type="match status" value="1"/>
</dbReference>
<name>A0A6P8YHZ5_THRPL</name>
<dbReference type="FunCoup" id="A0A6P8YHZ5">
    <property type="interactions" value="55"/>
</dbReference>
<keyword evidence="14" id="KW-1185">Reference proteome</keyword>
<evidence type="ECO:0000256" key="4">
    <source>
        <dbReference type="ARBA" id="ARBA00022741"/>
    </source>
</evidence>
<dbReference type="KEGG" id="tpal:117642483"/>
<dbReference type="GO" id="GO:0005524">
    <property type="term" value="F:ATP binding"/>
    <property type="evidence" value="ECO:0007669"/>
    <property type="project" value="UniProtKB-UniRule"/>
</dbReference>
<dbReference type="Pfam" id="PF00498">
    <property type="entry name" value="FHA"/>
    <property type="match status" value="1"/>
</dbReference>
<evidence type="ECO:0000256" key="1">
    <source>
        <dbReference type="ARBA" id="ARBA00004245"/>
    </source>
</evidence>
<evidence type="ECO:0000256" key="5">
    <source>
        <dbReference type="ARBA" id="ARBA00022840"/>
    </source>
</evidence>
<feature type="coiled-coil region" evidence="10">
    <location>
        <begin position="1132"/>
        <end position="1183"/>
    </location>
</feature>
<evidence type="ECO:0000256" key="9">
    <source>
        <dbReference type="PROSITE-ProRule" id="PRU00283"/>
    </source>
</evidence>
<feature type="compositionally biased region" description="Polar residues" evidence="11">
    <location>
        <begin position="589"/>
        <end position="600"/>
    </location>
</feature>
<dbReference type="InParanoid" id="A0A6P8YHZ5"/>
<evidence type="ECO:0000313" key="14">
    <source>
        <dbReference type="Proteomes" id="UP000515158"/>
    </source>
</evidence>
<dbReference type="RefSeq" id="XP_034236610.1">
    <property type="nucleotide sequence ID" value="XM_034380719.1"/>
</dbReference>
<dbReference type="AlphaFoldDB" id="A0A6P8YHZ5"/>
<dbReference type="CTD" id="4703"/>
<feature type="binding site" evidence="9">
    <location>
        <begin position="282"/>
        <end position="289"/>
    </location>
    <ligand>
        <name>ATP</name>
        <dbReference type="ChEBI" id="CHEBI:30616"/>
    </ligand>
</feature>
<dbReference type="GeneID" id="117642483"/>
<dbReference type="FunFam" id="3.40.850.10:FF:000042">
    <property type="entry name" value="Kinesin family member 14"/>
    <property type="match status" value="1"/>
</dbReference>
<evidence type="ECO:0000256" key="7">
    <source>
        <dbReference type="ARBA" id="ARBA00023175"/>
    </source>
</evidence>
<feature type="domain" description="FHA" evidence="12">
    <location>
        <begin position="744"/>
        <end position="802"/>
    </location>
</feature>
<feature type="compositionally biased region" description="Basic and acidic residues" evidence="11">
    <location>
        <begin position="61"/>
        <end position="71"/>
    </location>
</feature>
<proteinExistence type="inferred from homology"/>
<feature type="compositionally biased region" description="Polar residues" evidence="11">
    <location>
        <begin position="97"/>
        <end position="109"/>
    </location>
</feature>
<dbReference type="InterPro" id="IPR000253">
    <property type="entry name" value="FHA_dom"/>
</dbReference>
<evidence type="ECO:0000256" key="10">
    <source>
        <dbReference type="SAM" id="Coils"/>
    </source>
</evidence>
<dbReference type="GO" id="GO:0003777">
    <property type="term" value="F:microtubule motor activity"/>
    <property type="evidence" value="ECO:0007669"/>
    <property type="project" value="InterPro"/>
</dbReference>
<accession>A0A6P8YHZ5</accession>
<dbReference type="Proteomes" id="UP000515158">
    <property type="component" value="Unplaced"/>
</dbReference>
<feature type="region of interest" description="Disordered" evidence="11">
    <location>
        <begin position="703"/>
        <end position="763"/>
    </location>
</feature>
<dbReference type="Gene3D" id="3.40.850.10">
    <property type="entry name" value="Kinesin motor domain"/>
    <property type="match status" value="1"/>
</dbReference>
<keyword evidence="3" id="KW-0493">Microtubule</keyword>
<dbReference type="Pfam" id="PF00225">
    <property type="entry name" value="Kinesin"/>
    <property type="match status" value="1"/>
</dbReference>
<feature type="compositionally biased region" description="Polar residues" evidence="11">
    <location>
        <begin position="47"/>
        <end position="59"/>
    </location>
</feature>
<dbReference type="OrthoDB" id="3176171at2759"/>
<feature type="domain" description="Kinesin motor" evidence="13">
    <location>
        <begin position="191"/>
        <end position="552"/>
    </location>
</feature>
<evidence type="ECO:0000313" key="15">
    <source>
        <dbReference type="RefSeq" id="XP_034236610.1"/>
    </source>
</evidence>
<dbReference type="InterPro" id="IPR001752">
    <property type="entry name" value="Kinesin_motor_dom"/>
</dbReference>
<evidence type="ECO:0000256" key="2">
    <source>
        <dbReference type="ARBA" id="ARBA00022490"/>
    </source>
</evidence>
<dbReference type="PROSITE" id="PS00411">
    <property type="entry name" value="KINESIN_MOTOR_1"/>
    <property type="match status" value="1"/>
</dbReference>
<dbReference type="GO" id="GO:0007018">
    <property type="term" value="P:microtubule-based movement"/>
    <property type="evidence" value="ECO:0007669"/>
    <property type="project" value="InterPro"/>
</dbReference>
<dbReference type="InterPro" id="IPR027417">
    <property type="entry name" value="P-loop_NTPase"/>
</dbReference>
<keyword evidence="8" id="KW-0206">Cytoskeleton</keyword>
<sequence>MCSLQTLQDVIPILSSNMPERIATCSGGMPLPGESPTPQQRRAPNISSLFRSQSINSLRPTEVEESRRDSSKIASSRKLSSDRTPVTHFCTPKRRSSNQSMVVSRNSMGTARRGLDSSHLNSRASTPLAVPLQRHRSEASLLPPPSTPNGKSHNGVPMATPECYSRVRLETPTPRRRLANDTSGMCEESSNLTVGVRVRPLSQREQNDNAVSNVVYVGGNEIQVTCDTGAGTTHRFTYDHCFASGDPDLPNYASQETIFSAMVLPLIDKSFQGYNACLFAYGQTGSGKSYSMMGLDTDCKNGSMGQDAGIIPRFCHEVFQRIKSLDDSRVTTRAEISYFEIYNEKIHDLLGGATVGAVGNNAGADASVRRPPLKVREHPQDGPYVVDLSVHGVESYSDIQSWLTVGNSQRATAATGMNEKSSRSHSIFSVILTQTHPHGDVELSRRSKINLVDLAGSERCSQTCASGDRLREGVSINRSLLTLGKVIAALAENAAGRRKGYVPYRDSVLTWLLRESLGGNSSTTMLATVSPCSSHLEETLATLRYACQARTIVNMVRVNEDPSHRRIRQLLAEIATLREVHEDLERQQRLSNPGRRTQSPAAGLGAQGTPQDPAAVQELREKLRQTEEQLAMAQKSWSERLREAERCKNAEVNLLRRRGVALALDGRQLSEQPCPFLVNLTPDPSLSGALLYLLPPGPVRVGRVDSSQGAASPCTPGRSPMPGAASTPSGLGGLGLNGSVGASPVLGRSPTKTPGRSPPLAPHIQLEGPLVQRHHCTIENRQGRLTLEPGREGLTFVNGRAVTGRTMLHNGDRLVLGGNHYFRVSNPHDKSNPAEPPADYEFAHKEILAVQEAKLKAELEDAKYKAMKELEEAKREAEARLMIQRSDYEKQLQQLGQTLEQHKDALFNERKEKHQLEVQKTALEAEMNRQLSSTRPASPPAVEVTLHRSRFIEELEALLNTSMNALENDTNCTSPGTSMSFNDRYPYSSTSLHEMQMQVREASQRCKELGIPYDFQQQHVVRESGLEPVIRVRDHSQKMSVLWTPATFGAWLDRLRDWDPEDSVAALISGFEDGSEEVWEADESEVTADEVDGNITVNTLPIRRKMNESLQQSLVESPLESRKSPGFESTEAQQYLKDIEKATKQLKNLLSRGTGSRTPLKCVNNLEEAVTQLKNSLKRETSLFSKSPNGISTPQSSKSVRFFDGLVKS</sequence>
<dbReference type="SMART" id="SM00129">
    <property type="entry name" value="KISc"/>
    <property type="match status" value="1"/>
</dbReference>
<dbReference type="GO" id="GO:0005874">
    <property type="term" value="C:microtubule"/>
    <property type="evidence" value="ECO:0007669"/>
    <property type="project" value="UniProtKB-KW"/>
</dbReference>
<dbReference type="SMART" id="SM00240">
    <property type="entry name" value="FHA"/>
    <property type="match status" value="1"/>
</dbReference>
<feature type="region of interest" description="Disordered" evidence="11">
    <location>
        <begin position="138"/>
        <end position="186"/>
    </location>
</feature>
<evidence type="ECO:0000259" key="12">
    <source>
        <dbReference type="PROSITE" id="PS50006"/>
    </source>
</evidence>
<dbReference type="Pfam" id="PF16183">
    <property type="entry name" value="Kinesin_assoc"/>
    <property type="match status" value="1"/>
</dbReference>
<keyword evidence="7 9" id="KW-0505">Motor protein</keyword>
<evidence type="ECO:0000259" key="13">
    <source>
        <dbReference type="PROSITE" id="PS50067"/>
    </source>
</evidence>
<dbReference type="PROSITE" id="PS50067">
    <property type="entry name" value="KINESIN_MOTOR_2"/>
    <property type="match status" value="1"/>
</dbReference>
<dbReference type="InterPro" id="IPR008984">
    <property type="entry name" value="SMAD_FHA_dom_sf"/>
</dbReference>
<comment type="similarity">
    <text evidence="9">Belongs to the TRAFAC class myosin-kinesin ATPase superfamily. Kinesin family.</text>
</comment>
<keyword evidence="6 10" id="KW-0175">Coiled coil</keyword>
<reference evidence="15" key="1">
    <citation type="submission" date="2025-08" db="UniProtKB">
        <authorList>
            <consortium name="RefSeq"/>
        </authorList>
    </citation>
    <scope>IDENTIFICATION</scope>
    <source>
        <tissue evidence="15">Total insect</tissue>
    </source>
</reference>
<evidence type="ECO:0000256" key="3">
    <source>
        <dbReference type="ARBA" id="ARBA00022701"/>
    </source>
</evidence>
<dbReference type="InterPro" id="IPR019821">
    <property type="entry name" value="Kinesin_motor_CS"/>
</dbReference>
<evidence type="ECO:0000256" key="6">
    <source>
        <dbReference type="ARBA" id="ARBA00023054"/>
    </source>
</evidence>
<dbReference type="SUPFAM" id="SSF52540">
    <property type="entry name" value="P-loop containing nucleoside triphosphate hydrolases"/>
    <property type="match status" value="1"/>
</dbReference>
<protein>
    <submittedName>
        <fullName evidence="15">Kinesin-like protein KIF14 isoform X1</fullName>
    </submittedName>
</protein>
<dbReference type="PROSITE" id="PS50006">
    <property type="entry name" value="FHA_DOMAIN"/>
    <property type="match status" value="1"/>
</dbReference>
<keyword evidence="2" id="KW-0963">Cytoplasm</keyword>
<evidence type="ECO:0000256" key="11">
    <source>
        <dbReference type="SAM" id="MobiDB-lite"/>
    </source>
</evidence>
<dbReference type="InterPro" id="IPR032405">
    <property type="entry name" value="Kinesin_assoc"/>
</dbReference>
<organism evidence="15">
    <name type="scientific">Thrips palmi</name>
    <name type="common">Melon thrips</name>
    <dbReference type="NCBI Taxonomy" id="161013"/>
    <lineage>
        <taxon>Eukaryota</taxon>
        <taxon>Metazoa</taxon>
        <taxon>Ecdysozoa</taxon>
        <taxon>Arthropoda</taxon>
        <taxon>Hexapoda</taxon>
        <taxon>Insecta</taxon>
        <taxon>Pterygota</taxon>
        <taxon>Neoptera</taxon>
        <taxon>Paraneoptera</taxon>
        <taxon>Thysanoptera</taxon>
        <taxon>Terebrantia</taxon>
        <taxon>Thripoidea</taxon>
        <taxon>Thripidae</taxon>
        <taxon>Thrips</taxon>
    </lineage>
</organism>
<dbReference type="PANTHER" id="PTHR47117">
    <property type="entry name" value="STAR-RELATED LIPID TRANSFER PROTEIN 9"/>
    <property type="match status" value="1"/>
</dbReference>
<keyword evidence="4 9" id="KW-0547">Nucleotide-binding</keyword>
<dbReference type="SUPFAM" id="SSF49879">
    <property type="entry name" value="SMAD/FHA domain"/>
    <property type="match status" value="1"/>
</dbReference>